<proteinExistence type="predicted"/>
<accession>A0AAD9V4H0</accession>
<protein>
    <submittedName>
        <fullName evidence="1">Uncharacterized protein</fullName>
    </submittedName>
</protein>
<reference evidence="1" key="1">
    <citation type="journal article" date="2023" name="G3 (Bethesda)">
        <title>Whole genome assembly and annotation of the endangered Caribbean coral Acropora cervicornis.</title>
        <authorList>
            <person name="Selwyn J.D."/>
            <person name="Vollmer S.V."/>
        </authorList>
    </citation>
    <scope>NUCLEOTIDE SEQUENCE</scope>
    <source>
        <strain evidence="1">K2</strain>
    </source>
</reference>
<sequence length="67" mass="7626">MPPTPSSSLSASSSDNILYSTLILNEQPEQHTIFCPFSKSPSEMIYSPSQRQSLDNYFCLNHLWMIN</sequence>
<name>A0AAD9V4H0_ACRCE</name>
<dbReference type="Proteomes" id="UP001249851">
    <property type="component" value="Unassembled WGS sequence"/>
</dbReference>
<keyword evidence="2" id="KW-1185">Reference proteome</keyword>
<organism evidence="1 2">
    <name type="scientific">Acropora cervicornis</name>
    <name type="common">Staghorn coral</name>
    <dbReference type="NCBI Taxonomy" id="6130"/>
    <lineage>
        <taxon>Eukaryota</taxon>
        <taxon>Metazoa</taxon>
        <taxon>Cnidaria</taxon>
        <taxon>Anthozoa</taxon>
        <taxon>Hexacorallia</taxon>
        <taxon>Scleractinia</taxon>
        <taxon>Astrocoeniina</taxon>
        <taxon>Acroporidae</taxon>
        <taxon>Acropora</taxon>
    </lineage>
</organism>
<evidence type="ECO:0000313" key="2">
    <source>
        <dbReference type="Proteomes" id="UP001249851"/>
    </source>
</evidence>
<dbReference type="EMBL" id="JARQWQ010000034">
    <property type="protein sequence ID" value="KAK2560911.1"/>
    <property type="molecule type" value="Genomic_DNA"/>
</dbReference>
<gene>
    <name evidence="1" type="ORF">P5673_016026</name>
</gene>
<evidence type="ECO:0000313" key="1">
    <source>
        <dbReference type="EMBL" id="KAK2560911.1"/>
    </source>
</evidence>
<reference evidence="1" key="2">
    <citation type="journal article" date="2023" name="Science">
        <title>Genomic signatures of disease resistance in endangered staghorn corals.</title>
        <authorList>
            <person name="Vollmer S.V."/>
            <person name="Selwyn J.D."/>
            <person name="Despard B.A."/>
            <person name="Roesel C.L."/>
        </authorList>
    </citation>
    <scope>NUCLEOTIDE SEQUENCE</scope>
    <source>
        <strain evidence="1">K2</strain>
    </source>
</reference>
<dbReference type="AlphaFoldDB" id="A0AAD9V4H0"/>
<comment type="caution">
    <text evidence="1">The sequence shown here is derived from an EMBL/GenBank/DDBJ whole genome shotgun (WGS) entry which is preliminary data.</text>
</comment>